<protein>
    <submittedName>
        <fullName evidence="2">Uncharacterized protein</fullName>
    </submittedName>
</protein>
<reference evidence="2" key="1">
    <citation type="journal article" date="2023" name="Science">
        <title>Genome structures resolve the early diversification of teleost fishes.</title>
        <authorList>
            <person name="Parey E."/>
            <person name="Louis A."/>
            <person name="Montfort J."/>
            <person name="Bouchez O."/>
            <person name="Roques C."/>
            <person name="Iampietro C."/>
            <person name="Lluch J."/>
            <person name="Castinel A."/>
            <person name="Donnadieu C."/>
            <person name="Desvignes T."/>
            <person name="Floi Bucao C."/>
            <person name="Jouanno E."/>
            <person name="Wen M."/>
            <person name="Mejri S."/>
            <person name="Dirks R."/>
            <person name="Jansen H."/>
            <person name="Henkel C."/>
            <person name="Chen W.J."/>
            <person name="Zahm M."/>
            <person name="Cabau C."/>
            <person name="Klopp C."/>
            <person name="Thompson A.W."/>
            <person name="Robinson-Rechavi M."/>
            <person name="Braasch I."/>
            <person name="Lecointre G."/>
            <person name="Bobe J."/>
            <person name="Postlethwait J.H."/>
            <person name="Berthelot C."/>
            <person name="Roest Crollius H."/>
            <person name="Guiguen Y."/>
        </authorList>
    </citation>
    <scope>NUCLEOTIDE SEQUENCE</scope>
    <source>
        <strain evidence="2">WJC10195</strain>
    </source>
</reference>
<organism evidence="2 3">
    <name type="scientific">Synaphobranchus kaupii</name>
    <name type="common">Kaup's arrowtooth eel</name>
    <dbReference type="NCBI Taxonomy" id="118154"/>
    <lineage>
        <taxon>Eukaryota</taxon>
        <taxon>Metazoa</taxon>
        <taxon>Chordata</taxon>
        <taxon>Craniata</taxon>
        <taxon>Vertebrata</taxon>
        <taxon>Euteleostomi</taxon>
        <taxon>Actinopterygii</taxon>
        <taxon>Neopterygii</taxon>
        <taxon>Teleostei</taxon>
        <taxon>Anguilliformes</taxon>
        <taxon>Synaphobranchidae</taxon>
        <taxon>Synaphobranchus</taxon>
    </lineage>
</organism>
<gene>
    <name evidence="2" type="ORF">SKAU_G00416950</name>
</gene>
<proteinExistence type="predicted"/>
<dbReference type="AlphaFoldDB" id="A0A9Q1E5W0"/>
<dbReference type="Proteomes" id="UP001152622">
    <property type="component" value="Chromosome 24"/>
</dbReference>
<dbReference type="EMBL" id="JAINUF010000024">
    <property type="protein sequence ID" value="KAJ8332799.1"/>
    <property type="molecule type" value="Genomic_DNA"/>
</dbReference>
<evidence type="ECO:0000313" key="2">
    <source>
        <dbReference type="EMBL" id="KAJ8332799.1"/>
    </source>
</evidence>
<evidence type="ECO:0000256" key="1">
    <source>
        <dbReference type="SAM" id="MobiDB-lite"/>
    </source>
</evidence>
<evidence type="ECO:0000313" key="3">
    <source>
        <dbReference type="Proteomes" id="UP001152622"/>
    </source>
</evidence>
<dbReference type="OrthoDB" id="10039395at2759"/>
<keyword evidence="3" id="KW-1185">Reference proteome</keyword>
<feature type="region of interest" description="Disordered" evidence="1">
    <location>
        <begin position="1"/>
        <end position="66"/>
    </location>
</feature>
<comment type="caution">
    <text evidence="2">The sequence shown here is derived from an EMBL/GenBank/DDBJ whole genome shotgun (WGS) entry which is preliminary data.</text>
</comment>
<feature type="compositionally biased region" description="Polar residues" evidence="1">
    <location>
        <begin position="40"/>
        <end position="51"/>
    </location>
</feature>
<sequence length="94" mass="10542">MSHRRHHGEPGPERRSIWSRFSRRPYGNNANMNVGYRANNEATSVGDQNVSKPRCPSPKSNPKSSYGAKIGGDYSYNCKEDCTNFTDANIYGNL</sequence>
<accession>A0A9Q1E5W0</accession>
<name>A0A9Q1E5W0_SYNKA</name>